<dbReference type="PATRIC" id="fig|1481663.8.peg.2198"/>
<dbReference type="RefSeq" id="WP_055027324.1">
    <property type="nucleotide sequence ID" value="NZ_CP035689.1"/>
</dbReference>
<reference evidence="1 2" key="1">
    <citation type="journal article" date="2015" name="Genome Biol. Evol.">
        <title>The Dynamics of Genetic Interactions between Vibrio metoecus and Vibrio cholerae, Two Close Relatives Co-Occurring in the Environment.</title>
        <authorList>
            <person name="Orata F.D."/>
            <person name="Kirchberger P.C."/>
            <person name="Meheust R."/>
            <person name="Barlow E.J."/>
            <person name="Tarr C.L."/>
            <person name="Boucher Y."/>
        </authorList>
    </citation>
    <scope>NUCLEOTIDE SEQUENCE [LARGE SCALE GENOMIC DNA]</scope>
    <source>
        <strain evidence="1 2">08-2459</strain>
    </source>
</reference>
<evidence type="ECO:0000313" key="2">
    <source>
        <dbReference type="Proteomes" id="UP000053724"/>
    </source>
</evidence>
<comment type="caution">
    <text evidence="1">The sequence shown here is derived from an EMBL/GenBank/DDBJ whole genome shotgun (WGS) entry which is preliminary data.</text>
</comment>
<gene>
    <name evidence="1" type="ORF">AAY55_02765</name>
</gene>
<dbReference type="Proteomes" id="UP000053724">
    <property type="component" value="Unassembled WGS sequence"/>
</dbReference>
<dbReference type="AlphaFoldDB" id="A0A0N8UI33"/>
<sequence>MFRDLDDYYDYLNHNIIYKRFFDSYSDKEEFDQLLFAIRLKKLTVFAHQIGLDEFGLELYNFELKPYVEDTYPPTNIFNFELALMVCAMEYAKLKNWKLAERYAIQIADLHLMNRTKNMILYLEIKPSEK</sequence>
<proteinExistence type="predicted"/>
<evidence type="ECO:0000313" key="1">
    <source>
        <dbReference type="EMBL" id="KQA24474.1"/>
    </source>
</evidence>
<organism evidence="1 2">
    <name type="scientific">Vibrio metoecus</name>
    <dbReference type="NCBI Taxonomy" id="1481663"/>
    <lineage>
        <taxon>Bacteria</taxon>
        <taxon>Pseudomonadati</taxon>
        <taxon>Pseudomonadota</taxon>
        <taxon>Gammaproteobacteria</taxon>
        <taxon>Vibrionales</taxon>
        <taxon>Vibrionaceae</taxon>
        <taxon>Vibrio</taxon>
    </lineage>
</organism>
<protein>
    <submittedName>
        <fullName evidence="1">Uncharacterized protein</fullName>
    </submittedName>
</protein>
<dbReference type="EMBL" id="LCUF01000002">
    <property type="protein sequence ID" value="KQA24474.1"/>
    <property type="molecule type" value="Genomic_DNA"/>
</dbReference>
<name>A0A0N8UI33_VIBMT</name>
<accession>A0A0N8UI33</accession>